<accession>A0A7J9BQ48</accession>
<dbReference type="PANTHER" id="PTHR31704:SF37">
    <property type="entry name" value="HEAT SHOCK PROTEIN"/>
    <property type="match status" value="1"/>
</dbReference>
<sequence>KGKDTSLRWNLIKGTVDASKDWWENRLKVVPEAQKFRVASIDLELEGKLDQMFLGIVAIGDKAWVPSSGILLSDLFKDEDIETLDKNEGNPIDDVHISTQHEAIDGRTVIFNGKGRRRRLMAVANDGSQQWHFSGGSK</sequence>
<protein>
    <submittedName>
        <fullName evidence="1">Uncharacterized protein</fullName>
    </submittedName>
</protein>
<dbReference type="PANTHER" id="PTHR31704">
    <property type="entry name" value="MYB/SANT-LIKE DNA-BINDING DOMAIN PROTEIN-RELATED"/>
    <property type="match status" value="1"/>
</dbReference>
<evidence type="ECO:0000313" key="2">
    <source>
        <dbReference type="Proteomes" id="UP000593579"/>
    </source>
</evidence>
<proteinExistence type="predicted"/>
<feature type="non-terminal residue" evidence="1">
    <location>
        <position position="1"/>
    </location>
</feature>
<comment type="caution">
    <text evidence="1">The sequence shown here is derived from an EMBL/GenBank/DDBJ whole genome shotgun (WGS) entry which is preliminary data.</text>
</comment>
<feature type="non-terminal residue" evidence="1">
    <location>
        <position position="138"/>
    </location>
</feature>
<organism evidence="1 2">
    <name type="scientific">Gossypium gossypioides</name>
    <name type="common">Mexican cotton</name>
    <name type="synonym">Selera gossypioides</name>
    <dbReference type="NCBI Taxonomy" id="34282"/>
    <lineage>
        <taxon>Eukaryota</taxon>
        <taxon>Viridiplantae</taxon>
        <taxon>Streptophyta</taxon>
        <taxon>Embryophyta</taxon>
        <taxon>Tracheophyta</taxon>
        <taxon>Spermatophyta</taxon>
        <taxon>Magnoliopsida</taxon>
        <taxon>eudicotyledons</taxon>
        <taxon>Gunneridae</taxon>
        <taxon>Pentapetalae</taxon>
        <taxon>rosids</taxon>
        <taxon>malvids</taxon>
        <taxon>Malvales</taxon>
        <taxon>Malvaceae</taxon>
        <taxon>Malvoideae</taxon>
        <taxon>Gossypium</taxon>
    </lineage>
</organism>
<reference evidence="1 2" key="1">
    <citation type="journal article" date="2019" name="Genome Biol. Evol.">
        <title>Insights into the evolution of the New World diploid cottons (Gossypium, subgenus Houzingenia) based on genome sequencing.</title>
        <authorList>
            <person name="Grover C.E."/>
            <person name="Arick M.A. 2nd"/>
            <person name="Thrash A."/>
            <person name="Conover J.L."/>
            <person name="Sanders W.S."/>
            <person name="Peterson D.G."/>
            <person name="Frelichowski J.E."/>
            <person name="Scheffler J.A."/>
            <person name="Scheffler B.E."/>
            <person name="Wendel J.F."/>
        </authorList>
    </citation>
    <scope>NUCLEOTIDE SEQUENCE [LARGE SCALE GENOMIC DNA]</scope>
    <source>
        <strain evidence="1">5</strain>
        <tissue evidence="1">Leaf</tissue>
    </source>
</reference>
<evidence type="ECO:0000313" key="1">
    <source>
        <dbReference type="EMBL" id="MBA0738308.1"/>
    </source>
</evidence>
<dbReference type="EMBL" id="JABEZY010000005">
    <property type="protein sequence ID" value="MBA0738308.1"/>
    <property type="molecule type" value="Genomic_DNA"/>
</dbReference>
<dbReference type="Proteomes" id="UP000593579">
    <property type="component" value="Unassembled WGS sequence"/>
</dbReference>
<dbReference type="AlphaFoldDB" id="A0A7J9BQ48"/>
<gene>
    <name evidence="1" type="ORF">Gogos_011687</name>
</gene>
<dbReference type="OrthoDB" id="999951at2759"/>
<name>A0A7J9BQ48_GOSGO</name>
<keyword evidence="2" id="KW-1185">Reference proteome</keyword>